<reference evidence="2" key="1">
    <citation type="journal article" date="2019" name="Sci. Rep.">
        <title>Draft genome of Tanacetum cinerariifolium, the natural source of mosquito coil.</title>
        <authorList>
            <person name="Yamashiro T."/>
            <person name="Shiraishi A."/>
            <person name="Satake H."/>
            <person name="Nakayama K."/>
        </authorList>
    </citation>
    <scope>NUCLEOTIDE SEQUENCE</scope>
</reference>
<protein>
    <submittedName>
        <fullName evidence="2">Uncharacterized protein</fullName>
    </submittedName>
</protein>
<accession>A0A699TDY8</accession>
<feature type="non-terminal residue" evidence="2">
    <location>
        <position position="122"/>
    </location>
</feature>
<evidence type="ECO:0000313" key="2">
    <source>
        <dbReference type="EMBL" id="GFD06884.1"/>
    </source>
</evidence>
<gene>
    <name evidence="2" type="ORF">Tci_878853</name>
</gene>
<dbReference type="AlphaFoldDB" id="A0A699TDY8"/>
<sequence>TKSGQVPVNTTKQSSHRVATSVSTTRRVNTAASRPHVNNALPTTYSYFKAHSPVRRPFNQKSAAKTNNFNEKVNTAKDQRIFNSGCSRHMTGNKSCLTYYQEIDGGFVAFRGNAKGGKFTGI</sequence>
<comment type="caution">
    <text evidence="2">The sequence shown here is derived from an EMBL/GenBank/DDBJ whole genome shotgun (WGS) entry which is preliminary data.</text>
</comment>
<feature type="non-terminal residue" evidence="2">
    <location>
        <position position="1"/>
    </location>
</feature>
<evidence type="ECO:0000256" key="1">
    <source>
        <dbReference type="SAM" id="MobiDB-lite"/>
    </source>
</evidence>
<proteinExistence type="predicted"/>
<dbReference type="EMBL" id="BKCJ011227996">
    <property type="protein sequence ID" value="GFD06884.1"/>
    <property type="molecule type" value="Genomic_DNA"/>
</dbReference>
<feature type="region of interest" description="Disordered" evidence="1">
    <location>
        <begin position="1"/>
        <end position="30"/>
    </location>
</feature>
<name>A0A699TDY8_TANCI</name>
<organism evidence="2">
    <name type="scientific">Tanacetum cinerariifolium</name>
    <name type="common">Dalmatian daisy</name>
    <name type="synonym">Chrysanthemum cinerariifolium</name>
    <dbReference type="NCBI Taxonomy" id="118510"/>
    <lineage>
        <taxon>Eukaryota</taxon>
        <taxon>Viridiplantae</taxon>
        <taxon>Streptophyta</taxon>
        <taxon>Embryophyta</taxon>
        <taxon>Tracheophyta</taxon>
        <taxon>Spermatophyta</taxon>
        <taxon>Magnoliopsida</taxon>
        <taxon>eudicotyledons</taxon>
        <taxon>Gunneridae</taxon>
        <taxon>Pentapetalae</taxon>
        <taxon>asterids</taxon>
        <taxon>campanulids</taxon>
        <taxon>Asterales</taxon>
        <taxon>Asteraceae</taxon>
        <taxon>Asteroideae</taxon>
        <taxon>Anthemideae</taxon>
        <taxon>Anthemidinae</taxon>
        <taxon>Tanacetum</taxon>
    </lineage>
</organism>